<protein>
    <submittedName>
        <fullName evidence="2">Flagellar protein FlaG</fullName>
    </submittedName>
</protein>
<dbReference type="OrthoDB" id="5741693at2"/>
<reference evidence="3" key="1">
    <citation type="submission" date="2016-10" db="EMBL/GenBank/DDBJ databases">
        <authorList>
            <person name="Varghese N."/>
            <person name="Submissions S."/>
        </authorList>
    </citation>
    <scope>NUCLEOTIDE SEQUENCE [LARGE SCALE GENOMIC DNA]</scope>
    <source>
        <strain evidence="3">CGMCC 1.10971</strain>
    </source>
</reference>
<dbReference type="InterPro" id="IPR005186">
    <property type="entry name" value="FlaG"/>
</dbReference>
<feature type="compositionally biased region" description="Polar residues" evidence="1">
    <location>
        <begin position="43"/>
        <end position="58"/>
    </location>
</feature>
<dbReference type="PANTHER" id="PTHR37166:SF1">
    <property type="entry name" value="PROTEIN FLAG"/>
    <property type="match status" value="1"/>
</dbReference>
<dbReference type="EMBL" id="FOOU01000002">
    <property type="protein sequence ID" value="SFF97463.1"/>
    <property type="molecule type" value="Genomic_DNA"/>
</dbReference>
<keyword evidence="2" id="KW-0966">Cell projection</keyword>
<gene>
    <name evidence="2" type="ORF">SAMN05216175_102224</name>
</gene>
<keyword evidence="2" id="KW-0282">Flagellum</keyword>
<accession>A0A1I2N1B8</accession>
<dbReference type="STRING" id="1045558.SAMN05216175_102224"/>
<dbReference type="Pfam" id="PF03646">
    <property type="entry name" value="FlaG"/>
    <property type="match status" value="1"/>
</dbReference>
<evidence type="ECO:0000313" key="2">
    <source>
        <dbReference type="EMBL" id="SFF97463.1"/>
    </source>
</evidence>
<sequence>MSIESMNASNIAASVQTATSQQTNSSQGSSSVSSAQATGLVNSVNTQATQSESVQDAQKMSAEEVQNVLDKMNEFMGKGQHNLNFSIDKDTDDMVVKVMDTETNEVIRQFPSEQTLKLAKHIDGMLGLILNENA</sequence>
<name>A0A1I2N1B8_9GAMM</name>
<evidence type="ECO:0000256" key="1">
    <source>
        <dbReference type="SAM" id="MobiDB-lite"/>
    </source>
</evidence>
<dbReference type="RefSeq" id="WP_090724782.1">
    <property type="nucleotide sequence ID" value="NZ_FOOU01000002.1"/>
</dbReference>
<proteinExistence type="predicted"/>
<dbReference type="Proteomes" id="UP000198623">
    <property type="component" value="Unassembled WGS sequence"/>
</dbReference>
<dbReference type="SUPFAM" id="SSF160214">
    <property type="entry name" value="FlaG-like"/>
    <property type="match status" value="1"/>
</dbReference>
<organism evidence="2 3">
    <name type="scientific">Neptunomonas qingdaonensis</name>
    <dbReference type="NCBI Taxonomy" id="1045558"/>
    <lineage>
        <taxon>Bacteria</taxon>
        <taxon>Pseudomonadati</taxon>
        <taxon>Pseudomonadota</taxon>
        <taxon>Gammaproteobacteria</taxon>
        <taxon>Oceanospirillales</taxon>
        <taxon>Oceanospirillaceae</taxon>
        <taxon>Neptunomonas</taxon>
    </lineage>
</organism>
<feature type="compositionally biased region" description="Polar residues" evidence="1">
    <location>
        <begin position="1"/>
        <end position="11"/>
    </location>
</feature>
<dbReference type="PANTHER" id="PTHR37166">
    <property type="entry name" value="PROTEIN FLAG"/>
    <property type="match status" value="1"/>
</dbReference>
<keyword evidence="3" id="KW-1185">Reference proteome</keyword>
<dbReference type="InterPro" id="IPR035924">
    <property type="entry name" value="FlaG-like_sf"/>
</dbReference>
<feature type="compositionally biased region" description="Low complexity" evidence="1">
    <location>
        <begin position="12"/>
        <end position="38"/>
    </location>
</feature>
<keyword evidence="2" id="KW-0969">Cilium</keyword>
<feature type="region of interest" description="Disordered" evidence="1">
    <location>
        <begin position="1"/>
        <end position="38"/>
    </location>
</feature>
<evidence type="ECO:0000313" key="3">
    <source>
        <dbReference type="Proteomes" id="UP000198623"/>
    </source>
</evidence>
<feature type="region of interest" description="Disordered" evidence="1">
    <location>
        <begin position="43"/>
        <end position="62"/>
    </location>
</feature>
<dbReference type="Gene3D" id="3.30.160.170">
    <property type="entry name" value="FlaG-like"/>
    <property type="match status" value="1"/>
</dbReference>
<dbReference type="AlphaFoldDB" id="A0A1I2N1B8"/>